<dbReference type="CDD" id="cd12164">
    <property type="entry name" value="GDH_like_2"/>
    <property type="match status" value="1"/>
</dbReference>
<dbReference type="InterPro" id="IPR006140">
    <property type="entry name" value="D-isomer_DH_NAD-bd"/>
</dbReference>
<organism evidence="4 5">
    <name type="scientific">Alcaligenes endophyticus</name>
    <dbReference type="NCBI Taxonomy" id="1929088"/>
    <lineage>
        <taxon>Bacteria</taxon>
        <taxon>Pseudomonadati</taxon>
        <taxon>Pseudomonadota</taxon>
        <taxon>Betaproteobacteria</taxon>
        <taxon>Burkholderiales</taxon>
        <taxon>Alcaligenaceae</taxon>
        <taxon>Alcaligenes</taxon>
    </lineage>
</organism>
<name>A0ABT8EIQ8_9BURK</name>
<comment type="caution">
    <text evidence="4">The sequence shown here is derived from an EMBL/GenBank/DDBJ whole genome shotgun (WGS) entry which is preliminary data.</text>
</comment>
<evidence type="ECO:0000256" key="1">
    <source>
        <dbReference type="ARBA" id="ARBA00023002"/>
    </source>
</evidence>
<reference evidence="4" key="1">
    <citation type="submission" date="2021-11" db="EMBL/GenBank/DDBJ databases">
        <title>Draft genome sequence of Alcaligenes endophyticus type strain CCUG 75668T.</title>
        <authorList>
            <person name="Salva-Serra F."/>
            <person name="Duran R.E."/>
            <person name="Seeger M."/>
            <person name="Moore E.R.B."/>
            <person name="Jaen-Luchoro D."/>
        </authorList>
    </citation>
    <scope>NUCLEOTIDE SEQUENCE</scope>
    <source>
        <strain evidence="4">CCUG 75668</strain>
    </source>
</reference>
<dbReference type="RefSeq" id="WP_266124927.1">
    <property type="nucleotide sequence ID" value="NZ_JAJHNU010000001.1"/>
</dbReference>
<dbReference type="InterPro" id="IPR036291">
    <property type="entry name" value="NAD(P)-bd_dom_sf"/>
</dbReference>
<evidence type="ECO:0000259" key="3">
    <source>
        <dbReference type="Pfam" id="PF02826"/>
    </source>
</evidence>
<evidence type="ECO:0000256" key="2">
    <source>
        <dbReference type="ARBA" id="ARBA00023027"/>
    </source>
</evidence>
<gene>
    <name evidence="4" type="ORF">LMS43_07255</name>
</gene>
<dbReference type="Gene3D" id="3.40.50.720">
    <property type="entry name" value="NAD(P)-binding Rossmann-like Domain"/>
    <property type="match status" value="2"/>
</dbReference>
<evidence type="ECO:0000313" key="4">
    <source>
        <dbReference type="EMBL" id="MDN4121082.1"/>
    </source>
</evidence>
<dbReference type="Proteomes" id="UP001168613">
    <property type="component" value="Unassembled WGS sequence"/>
</dbReference>
<dbReference type="SUPFAM" id="SSF51735">
    <property type="entry name" value="NAD(P)-binding Rossmann-fold domains"/>
    <property type="match status" value="1"/>
</dbReference>
<keyword evidence="1" id="KW-0560">Oxidoreductase</keyword>
<dbReference type="EMBL" id="JAJHNU010000001">
    <property type="protein sequence ID" value="MDN4121082.1"/>
    <property type="molecule type" value="Genomic_DNA"/>
</dbReference>
<accession>A0ABT8EIQ8</accession>
<keyword evidence="2" id="KW-0520">NAD</keyword>
<protein>
    <submittedName>
        <fullName evidence="4">Glyoxylate/hydroxypyruvate reductase A</fullName>
    </submittedName>
</protein>
<evidence type="ECO:0000313" key="5">
    <source>
        <dbReference type="Proteomes" id="UP001168613"/>
    </source>
</evidence>
<keyword evidence="5" id="KW-1185">Reference proteome</keyword>
<sequence>MKIVFFYPNPDKAHQWAAQLKAEGVEFEAIFWQPDQTVSADYAIVWLPPEEFFTSVQDLQAVFNMGAGVDALLNNKYLPADLPVVRLDDAEMGLKMTEYVVHAIAQITRRLDQYTALQQQKVWSGTADYPYFEKWPVGIMGFGRVGQQIADVVHALGYPVHTWSRTAKTAEGITCHHGQTGLKEFLRSTKILINVLPLTPDTTNILNAENLAQLQPGSSLINIGRGHHVVDNDLLQALDSQHMAGAILDVFRTEPLPSEHPFWSHPAIRITPHISGPTHAAKAIQQIAQRIHAQQAGLPLEGVIDRQTGY</sequence>
<proteinExistence type="predicted"/>
<dbReference type="PANTHER" id="PTHR43333:SF1">
    <property type="entry name" value="D-ISOMER SPECIFIC 2-HYDROXYACID DEHYDROGENASE NAD-BINDING DOMAIN-CONTAINING PROTEIN"/>
    <property type="match status" value="1"/>
</dbReference>
<feature type="domain" description="D-isomer specific 2-hydroxyacid dehydrogenase NAD-binding" evidence="3">
    <location>
        <begin position="103"/>
        <end position="275"/>
    </location>
</feature>
<dbReference type="Pfam" id="PF02826">
    <property type="entry name" value="2-Hacid_dh_C"/>
    <property type="match status" value="1"/>
</dbReference>
<dbReference type="PANTHER" id="PTHR43333">
    <property type="entry name" value="2-HACID_DH_C DOMAIN-CONTAINING PROTEIN"/>
    <property type="match status" value="1"/>
</dbReference>